<reference evidence="8" key="1">
    <citation type="journal article" date="2011" name="Genome Biol. Evol.">
        <title>Massive genomic decay in Serratia symbiotica, a recently evolved symbiont of aphids.</title>
        <authorList>
            <person name="Burke G.R."/>
            <person name="Moran N.A."/>
        </authorList>
    </citation>
    <scope>NUCLEOTIDE SEQUENCE [LARGE SCALE GENOMIC DNA]</scope>
    <source>
        <strain evidence="8">Tucson</strain>
    </source>
</reference>
<evidence type="ECO:0000259" key="6">
    <source>
        <dbReference type="Pfam" id="PF06472"/>
    </source>
</evidence>
<feature type="domain" description="ABC transmembrane type-1" evidence="6">
    <location>
        <begin position="2"/>
        <end position="65"/>
    </location>
</feature>
<dbReference type="Proteomes" id="UP000013568">
    <property type="component" value="Unassembled WGS sequence"/>
</dbReference>
<comment type="subcellular location">
    <subcellularLocation>
        <location evidence="1">Membrane</location>
        <topology evidence="1">Multi-pass membrane protein</topology>
    </subcellularLocation>
</comment>
<dbReference type="AlphaFoldDB" id="E9CKI1"/>
<evidence type="ECO:0000313" key="8">
    <source>
        <dbReference type="Proteomes" id="UP000013568"/>
    </source>
</evidence>
<name>E9CKI1_9GAMM</name>
<dbReference type="HOGENOM" id="CLU_2746290_0_0_6"/>
<protein>
    <submittedName>
        <fullName evidence="7">ABC transporter domain-containing protein</fullName>
    </submittedName>
</protein>
<proteinExistence type="predicted"/>
<dbReference type="PANTHER" id="PTHR11384">
    <property type="entry name" value="ATP-BINDING CASSETTE, SUB-FAMILY D MEMBER"/>
    <property type="match status" value="1"/>
</dbReference>
<accession>E9CKI1</accession>
<dbReference type="EMBL" id="GL636101">
    <property type="protein sequence ID" value="EFW12939.1"/>
    <property type="molecule type" value="Genomic_DNA"/>
</dbReference>
<dbReference type="InterPro" id="IPR011527">
    <property type="entry name" value="ABC1_TM_dom"/>
</dbReference>
<keyword evidence="4" id="KW-1133">Transmembrane helix</keyword>
<dbReference type="InterPro" id="IPR050835">
    <property type="entry name" value="ABC_transporter_sub-D"/>
</dbReference>
<evidence type="ECO:0000256" key="3">
    <source>
        <dbReference type="ARBA" id="ARBA00022692"/>
    </source>
</evidence>
<keyword evidence="3" id="KW-0812">Transmembrane</keyword>
<dbReference type="Pfam" id="PF06472">
    <property type="entry name" value="ABC_membrane_2"/>
    <property type="match status" value="1"/>
</dbReference>
<organism evidence="7 8">
    <name type="scientific">Serratia symbiotica str. Tucson</name>
    <dbReference type="NCBI Taxonomy" id="914128"/>
    <lineage>
        <taxon>Bacteria</taxon>
        <taxon>Pseudomonadati</taxon>
        <taxon>Pseudomonadota</taxon>
        <taxon>Gammaproteobacteria</taxon>
        <taxon>Enterobacterales</taxon>
        <taxon>Yersiniaceae</taxon>
        <taxon>Serratia</taxon>
        <taxon>Serratia symbiotica</taxon>
    </lineage>
</organism>
<keyword evidence="8" id="KW-1185">Reference proteome</keyword>
<keyword evidence="5" id="KW-0472">Membrane</keyword>
<evidence type="ECO:0000256" key="4">
    <source>
        <dbReference type="ARBA" id="ARBA00022989"/>
    </source>
</evidence>
<evidence type="ECO:0000313" key="7">
    <source>
        <dbReference type="EMBL" id="EFW12939.1"/>
    </source>
</evidence>
<dbReference type="GO" id="GO:0005524">
    <property type="term" value="F:ATP binding"/>
    <property type="evidence" value="ECO:0007669"/>
    <property type="project" value="InterPro"/>
</dbReference>
<evidence type="ECO:0000256" key="1">
    <source>
        <dbReference type="ARBA" id="ARBA00004141"/>
    </source>
</evidence>
<dbReference type="GO" id="GO:0005886">
    <property type="term" value="C:plasma membrane"/>
    <property type="evidence" value="ECO:0007669"/>
    <property type="project" value="TreeGrafter"/>
</dbReference>
<feature type="non-terminal residue" evidence="7">
    <location>
        <position position="72"/>
    </location>
</feature>
<sequence length="72" mass="8742">MDKQKAEADYRAGMLRIRDNNEQIAFYGGERTELRRMHHHFSAIARNWQQLMSREFRLDTFTTSYFRLTTEP</sequence>
<keyword evidence="2" id="KW-0813">Transport</keyword>
<dbReference type="GO" id="GO:0140359">
    <property type="term" value="F:ABC-type transporter activity"/>
    <property type="evidence" value="ECO:0007669"/>
    <property type="project" value="InterPro"/>
</dbReference>
<evidence type="ECO:0000256" key="2">
    <source>
        <dbReference type="ARBA" id="ARBA00022448"/>
    </source>
</evidence>
<dbReference type="PANTHER" id="PTHR11384:SF59">
    <property type="entry name" value="LYSOSOMAL COBALAMIN TRANSPORTER ABCD4"/>
    <property type="match status" value="1"/>
</dbReference>
<evidence type="ECO:0000256" key="5">
    <source>
        <dbReference type="ARBA" id="ARBA00023136"/>
    </source>
</evidence>
<gene>
    <name evidence="7" type="ORF">SSYM_0647</name>
</gene>